<proteinExistence type="predicted"/>
<evidence type="ECO:0000313" key="2">
    <source>
        <dbReference type="EMBL" id="OGM76216.1"/>
    </source>
</evidence>
<dbReference type="SUPFAM" id="SSF55811">
    <property type="entry name" value="Nudix"/>
    <property type="match status" value="1"/>
</dbReference>
<evidence type="ECO:0000259" key="1">
    <source>
        <dbReference type="PROSITE" id="PS51462"/>
    </source>
</evidence>
<dbReference type="CDD" id="cd02883">
    <property type="entry name" value="NUDIX_Hydrolase"/>
    <property type="match status" value="1"/>
</dbReference>
<organism evidence="2 3">
    <name type="scientific">Candidatus Woesebacteria bacterium RIFOXYA1_FULL_43_9</name>
    <dbReference type="NCBI Taxonomy" id="1802534"/>
    <lineage>
        <taxon>Bacteria</taxon>
        <taxon>Candidatus Woeseibacteriota</taxon>
    </lineage>
</organism>
<dbReference type="InterPro" id="IPR015797">
    <property type="entry name" value="NUDIX_hydrolase-like_dom_sf"/>
</dbReference>
<accession>A0A1F8CJF1</accession>
<feature type="domain" description="Nudix hydrolase" evidence="1">
    <location>
        <begin position="16"/>
        <end position="150"/>
    </location>
</feature>
<protein>
    <recommendedName>
        <fullName evidence="1">Nudix hydrolase domain-containing protein</fullName>
    </recommendedName>
</protein>
<dbReference type="Gene3D" id="3.90.79.10">
    <property type="entry name" value="Nucleoside Triphosphate Pyrophosphohydrolase"/>
    <property type="match status" value="1"/>
</dbReference>
<dbReference type="InterPro" id="IPR000086">
    <property type="entry name" value="NUDIX_hydrolase_dom"/>
</dbReference>
<reference evidence="2 3" key="1">
    <citation type="journal article" date="2016" name="Nat. Commun.">
        <title>Thousands of microbial genomes shed light on interconnected biogeochemical processes in an aquifer system.</title>
        <authorList>
            <person name="Anantharaman K."/>
            <person name="Brown C.T."/>
            <person name="Hug L.A."/>
            <person name="Sharon I."/>
            <person name="Castelle C.J."/>
            <person name="Probst A.J."/>
            <person name="Thomas B.C."/>
            <person name="Singh A."/>
            <person name="Wilkins M.J."/>
            <person name="Karaoz U."/>
            <person name="Brodie E.L."/>
            <person name="Williams K.H."/>
            <person name="Hubbard S.S."/>
            <person name="Banfield J.F."/>
        </authorList>
    </citation>
    <scope>NUCLEOTIDE SEQUENCE [LARGE SCALE GENOMIC DNA]</scope>
</reference>
<dbReference type="PROSITE" id="PS51462">
    <property type="entry name" value="NUDIX"/>
    <property type="match status" value="1"/>
</dbReference>
<dbReference type="AlphaFoldDB" id="A0A1F8CJF1"/>
<dbReference type="Pfam" id="PF00293">
    <property type="entry name" value="NUDIX"/>
    <property type="match status" value="1"/>
</dbReference>
<evidence type="ECO:0000313" key="3">
    <source>
        <dbReference type="Proteomes" id="UP000179241"/>
    </source>
</evidence>
<dbReference type="Proteomes" id="UP000179241">
    <property type="component" value="Unassembled WGS sequence"/>
</dbReference>
<sequence length="189" mass="21419">MNEYRQLIMHPSDCLRNYSSAGFLVTTPGMKEVLLGTHHEAPGLWGNFAGGRLAEECDPRITAARELQEEIGLGVDPETNWSQPLIVIVNYRMANRRPSIGIIYKLEVEKSIGIDIPPTSEIKNVEWFSCTMPLMDEANPAERLWGGVYTAEALRAWEKRQFGGVVQVNSWYGGLTLYDRLKIREAEHR</sequence>
<dbReference type="EMBL" id="MGHU01000061">
    <property type="protein sequence ID" value="OGM76216.1"/>
    <property type="molecule type" value="Genomic_DNA"/>
</dbReference>
<gene>
    <name evidence="2" type="ORF">A2188_02385</name>
</gene>
<name>A0A1F8CJF1_9BACT</name>
<comment type="caution">
    <text evidence="2">The sequence shown here is derived from an EMBL/GenBank/DDBJ whole genome shotgun (WGS) entry which is preliminary data.</text>
</comment>